<dbReference type="Gramene" id="ORGLA12G0108600.1">
    <property type="protein sequence ID" value="ORGLA12G0108600.1"/>
    <property type="gene ID" value="ORGLA12G0108600"/>
</dbReference>
<name>I1R6D0_ORYGL</name>
<organism evidence="1 2">
    <name type="scientific">Oryza glaberrima</name>
    <name type="common">African rice</name>
    <dbReference type="NCBI Taxonomy" id="4538"/>
    <lineage>
        <taxon>Eukaryota</taxon>
        <taxon>Viridiplantae</taxon>
        <taxon>Streptophyta</taxon>
        <taxon>Embryophyta</taxon>
        <taxon>Tracheophyta</taxon>
        <taxon>Spermatophyta</taxon>
        <taxon>Magnoliopsida</taxon>
        <taxon>Liliopsida</taxon>
        <taxon>Poales</taxon>
        <taxon>Poaceae</taxon>
        <taxon>BOP clade</taxon>
        <taxon>Oryzoideae</taxon>
        <taxon>Oryzeae</taxon>
        <taxon>Oryzinae</taxon>
        <taxon>Oryza</taxon>
    </lineage>
</organism>
<dbReference type="AlphaFoldDB" id="I1R6D0"/>
<evidence type="ECO:0000313" key="2">
    <source>
        <dbReference type="Proteomes" id="UP000007306"/>
    </source>
</evidence>
<dbReference type="HOGENOM" id="CLU_2948787_0_0_1"/>
<reference evidence="1 2" key="2">
    <citation type="submission" date="2018-04" db="EMBL/GenBank/DDBJ databases">
        <title>OglaRS2 (Oryza glaberrima Reference Sequence Version 2).</title>
        <authorList>
            <person name="Zhang J."/>
            <person name="Kudrna D."/>
            <person name="Lee S."/>
            <person name="Talag J."/>
            <person name="Rajasekar S."/>
            <person name="Wing R.A."/>
        </authorList>
    </citation>
    <scope>NUCLEOTIDE SEQUENCE [LARGE SCALE GENOMIC DNA]</scope>
    <source>
        <strain evidence="1 2">cv. IRGC 96717</strain>
    </source>
</reference>
<sequence>VILGMTARKRVRRRCTWATTMGTVHKEVRGGTNHAHIIKEELTRLPKKCHLVIRLTRKFS</sequence>
<evidence type="ECO:0000313" key="1">
    <source>
        <dbReference type="EnsemblPlants" id="ORGLA12G0108600.1"/>
    </source>
</evidence>
<keyword evidence="2" id="KW-1185">Reference proteome</keyword>
<proteinExistence type="predicted"/>
<dbReference type="Proteomes" id="UP000007306">
    <property type="component" value="Chromosome 12"/>
</dbReference>
<protein>
    <submittedName>
        <fullName evidence="1">Uncharacterized protein</fullName>
    </submittedName>
</protein>
<reference evidence="1" key="1">
    <citation type="submission" date="2015-06" db="UniProtKB">
        <authorList>
            <consortium name="EnsemblPlants"/>
        </authorList>
    </citation>
    <scope>IDENTIFICATION</scope>
</reference>
<accession>I1R6D0</accession>
<dbReference type="EnsemblPlants" id="ORGLA12G0108600.1">
    <property type="protein sequence ID" value="ORGLA12G0108600.1"/>
    <property type="gene ID" value="ORGLA12G0108600"/>
</dbReference>